<feature type="transmembrane region" description="Helical" evidence="1">
    <location>
        <begin position="63"/>
        <end position="89"/>
    </location>
</feature>
<feature type="transmembrane region" description="Helical" evidence="1">
    <location>
        <begin position="144"/>
        <end position="163"/>
    </location>
</feature>
<dbReference type="Pfam" id="PF06912">
    <property type="entry name" value="DUF1275"/>
    <property type="match status" value="1"/>
</dbReference>
<dbReference type="Proteomes" id="UP000285744">
    <property type="component" value="Unassembled WGS sequence"/>
</dbReference>
<dbReference type="PANTHER" id="PTHR37314:SF4">
    <property type="entry name" value="UPF0700 TRANSMEMBRANE PROTEIN YOAK"/>
    <property type="match status" value="1"/>
</dbReference>
<sequence length="284" mass="29549">MSCAELVPQVFRQPDRLSRSSGQSVYEEQFVKGWPTVPRSEPSVVPVGGATARDARLLRRRHALVVVLTFLTGAADAVGFLALGGAFSSVMTGNMVLLGLSAGRGNAELAVTAGSAIVSFIAGVLAGARVAGAARPDDPVWPRRVTTALGLELLVFLAFLVVWEVNLPDHSERVDLTLLMLSAAALGVQSSAIQRFGVPGLSSTYLTGTLTSLIGGVAARSPWHRLRPKAEILLALMCGAAVGALVALHQPAWAPALLLVPLVTVIAVAARMPQEPAVESPASV</sequence>
<organism evidence="2 3">
    <name type="scientific">Micromonospora globbae</name>
    <dbReference type="NCBI Taxonomy" id="1894969"/>
    <lineage>
        <taxon>Bacteria</taxon>
        <taxon>Bacillati</taxon>
        <taxon>Actinomycetota</taxon>
        <taxon>Actinomycetes</taxon>
        <taxon>Micromonosporales</taxon>
        <taxon>Micromonosporaceae</taxon>
        <taxon>Micromonospora</taxon>
    </lineage>
</organism>
<dbReference type="AlphaFoldDB" id="A0A420F0L3"/>
<feature type="transmembrane region" description="Helical" evidence="1">
    <location>
        <begin position="230"/>
        <end position="247"/>
    </location>
</feature>
<keyword evidence="1" id="KW-1133">Transmembrane helix</keyword>
<proteinExistence type="predicted"/>
<accession>A0A420F0L3</accession>
<dbReference type="EMBL" id="RAQQ01000010">
    <property type="protein sequence ID" value="RKF26545.1"/>
    <property type="molecule type" value="Genomic_DNA"/>
</dbReference>
<evidence type="ECO:0000256" key="1">
    <source>
        <dbReference type="SAM" id="Phobius"/>
    </source>
</evidence>
<feature type="transmembrane region" description="Helical" evidence="1">
    <location>
        <begin position="196"/>
        <end position="218"/>
    </location>
</feature>
<dbReference type="PANTHER" id="PTHR37314">
    <property type="entry name" value="SLR0142 PROTEIN"/>
    <property type="match status" value="1"/>
</dbReference>
<keyword evidence="1" id="KW-0472">Membrane</keyword>
<feature type="transmembrane region" description="Helical" evidence="1">
    <location>
        <begin position="109"/>
        <end position="132"/>
    </location>
</feature>
<comment type="caution">
    <text evidence="2">The sequence shown here is derived from an EMBL/GenBank/DDBJ whole genome shotgun (WGS) entry which is preliminary data.</text>
</comment>
<name>A0A420F0L3_9ACTN</name>
<evidence type="ECO:0000313" key="3">
    <source>
        <dbReference type="Proteomes" id="UP000285744"/>
    </source>
</evidence>
<protein>
    <submittedName>
        <fullName evidence="2">DUF1275 domain-containing protein</fullName>
    </submittedName>
</protein>
<reference evidence="2 3" key="1">
    <citation type="journal article" date="2018" name="Int. J. Syst. Evol. Microbiol.">
        <title>Micromonospora globbae sp. nov., an endophytic actinomycete isolated from roots of Globba winitii C. H. Wright.</title>
        <authorList>
            <person name="Kuncharoen N."/>
            <person name="Pittayakhajonwut P."/>
            <person name="Tanasupawat S."/>
        </authorList>
    </citation>
    <scope>NUCLEOTIDE SEQUENCE [LARGE SCALE GENOMIC DNA]</scope>
    <source>
        <strain evidence="2 3">WPS1-2</strain>
    </source>
</reference>
<gene>
    <name evidence="2" type="ORF">D7I43_15660</name>
</gene>
<keyword evidence="1" id="KW-0812">Transmembrane</keyword>
<evidence type="ECO:0000313" key="2">
    <source>
        <dbReference type="EMBL" id="RKF26545.1"/>
    </source>
</evidence>
<dbReference type="InterPro" id="IPR010699">
    <property type="entry name" value="DUF1275"/>
</dbReference>